<proteinExistence type="predicted"/>
<comment type="caution">
    <text evidence="1">The sequence shown here is derived from an EMBL/GenBank/DDBJ whole genome shotgun (WGS) entry which is preliminary data.</text>
</comment>
<evidence type="ECO:0000313" key="2">
    <source>
        <dbReference type="Proteomes" id="UP000799755"/>
    </source>
</evidence>
<name>A0ACB6QXC1_9PLEO</name>
<gene>
    <name evidence="1" type="ORF">BDR25DRAFT_354191</name>
</gene>
<keyword evidence="2" id="KW-1185">Reference proteome</keyword>
<organism evidence="1 2">
    <name type="scientific">Lindgomyces ingoldianus</name>
    <dbReference type="NCBI Taxonomy" id="673940"/>
    <lineage>
        <taxon>Eukaryota</taxon>
        <taxon>Fungi</taxon>
        <taxon>Dikarya</taxon>
        <taxon>Ascomycota</taxon>
        <taxon>Pezizomycotina</taxon>
        <taxon>Dothideomycetes</taxon>
        <taxon>Pleosporomycetidae</taxon>
        <taxon>Pleosporales</taxon>
        <taxon>Lindgomycetaceae</taxon>
        <taxon>Lindgomyces</taxon>
    </lineage>
</organism>
<reference evidence="1" key="1">
    <citation type="journal article" date="2020" name="Stud. Mycol.">
        <title>101 Dothideomycetes genomes: a test case for predicting lifestyles and emergence of pathogens.</title>
        <authorList>
            <person name="Haridas S."/>
            <person name="Albert R."/>
            <person name="Binder M."/>
            <person name="Bloem J."/>
            <person name="Labutti K."/>
            <person name="Salamov A."/>
            <person name="Andreopoulos B."/>
            <person name="Baker S."/>
            <person name="Barry K."/>
            <person name="Bills G."/>
            <person name="Bluhm B."/>
            <person name="Cannon C."/>
            <person name="Castanera R."/>
            <person name="Culley D."/>
            <person name="Daum C."/>
            <person name="Ezra D."/>
            <person name="Gonzalez J."/>
            <person name="Henrissat B."/>
            <person name="Kuo A."/>
            <person name="Liang C."/>
            <person name="Lipzen A."/>
            <person name="Lutzoni F."/>
            <person name="Magnuson J."/>
            <person name="Mondo S."/>
            <person name="Nolan M."/>
            <person name="Ohm R."/>
            <person name="Pangilinan J."/>
            <person name="Park H.-J."/>
            <person name="Ramirez L."/>
            <person name="Alfaro M."/>
            <person name="Sun H."/>
            <person name="Tritt A."/>
            <person name="Yoshinaga Y."/>
            <person name="Zwiers L.-H."/>
            <person name="Turgeon B."/>
            <person name="Goodwin S."/>
            <person name="Spatafora J."/>
            <person name="Crous P."/>
            <person name="Grigoriev I."/>
        </authorList>
    </citation>
    <scope>NUCLEOTIDE SEQUENCE</scope>
    <source>
        <strain evidence="1">ATCC 200398</strain>
    </source>
</reference>
<evidence type="ECO:0000313" key="1">
    <source>
        <dbReference type="EMBL" id="KAF2471694.1"/>
    </source>
</evidence>
<dbReference type="EMBL" id="MU003504">
    <property type="protein sequence ID" value="KAF2471694.1"/>
    <property type="molecule type" value="Genomic_DNA"/>
</dbReference>
<sequence length="308" mass="34764">MVLTVTGTRLFSKTVGLRPPENMTPFPEASTTAGTKYVHTSCLKRLESKLGLERWPLARLETFMPFQNARYEGCLGLQTLEPFMPLPKFGEIYGTRCIAVFDGKYRYLHSVLAMCRALKRFFHMPRNLKSSGGHQTKWRGYEHGWVAGDFFRAIANCVGGTLRELVARVAVIYGDILVIVDDLGMDSIGYGQYCLHAGAQRRNSITRELSRYHVLPIGNIRSTLIELLQGFKGEWAETLKHPEPAPVGGHHDMINVSSKEPIALRDFLEDQGIRRKDTVEFEGIGWARGFSSRFNIRDEEEVLLAGNL</sequence>
<dbReference type="Proteomes" id="UP000799755">
    <property type="component" value="Unassembled WGS sequence"/>
</dbReference>
<accession>A0ACB6QXC1</accession>
<protein>
    <submittedName>
        <fullName evidence="1">Uncharacterized protein</fullName>
    </submittedName>
</protein>